<dbReference type="InterPro" id="IPR000210">
    <property type="entry name" value="BTB/POZ_dom"/>
</dbReference>
<keyword evidence="3" id="KW-1185">Reference proteome</keyword>
<evidence type="ECO:0000259" key="1">
    <source>
        <dbReference type="PROSITE" id="PS50097"/>
    </source>
</evidence>
<dbReference type="Pfam" id="PF00651">
    <property type="entry name" value="BTB"/>
    <property type="match status" value="1"/>
</dbReference>
<organism evidence="2 3">
    <name type="scientific">Amylocarpus encephaloides</name>
    <dbReference type="NCBI Taxonomy" id="45428"/>
    <lineage>
        <taxon>Eukaryota</taxon>
        <taxon>Fungi</taxon>
        <taxon>Dikarya</taxon>
        <taxon>Ascomycota</taxon>
        <taxon>Pezizomycotina</taxon>
        <taxon>Leotiomycetes</taxon>
        <taxon>Helotiales</taxon>
        <taxon>Helotiales incertae sedis</taxon>
        <taxon>Amylocarpus</taxon>
    </lineage>
</organism>
<sequence length="246" mass="27613">MACIEMEECILNTPFHEFATSFLPLYAGPEIKIRIGSASHEYTLPKDLLCTQVPYFKGMFKKEQFKEGIELSATLPEEDGVVSPRSFEMLLQWVFHKRIVLGDLPPTEAIDAIIEFARLADMYNIVGLESSMANNLRQIILTDKTIQNSVFAKPPDQNTYYLTSEHIRAGVLLPEGHAVRKVLASAAVKGYLLRDRRQFFQDIQSLPDFAVDVLGEVGLALQSLETEKRGMSFVDPFGGRRINLAG</sequence>
<reference evidence="2" key="1">
    <citation type="journal article" date="2021" name="IMA Fungus">
        <title>Genomic characterization of three marine fungi, including Emericellopsis atlantica sp. nov. with signatures of a generalist lifestyle and marine biomass degradation.</title>
        <authorList>
            <person name="Hagestad O.C."/>
            <person name="Hou L."/>
            <person name="Andersen J.H."/>
            <person name="Hansen E.H."/>
            <person name="Altermark B."/>
            <person name="Li C."/>
            <person name="Kuhnert E."/>
            <person name="Cox R.J."/>
            <person name="Crous P.W."/>
            <person name="Spatafora J.W."/>
            <person name="Lail K."/>
            <person name="Amirebrahimi M."/>
            <person name="Lipzen A."/>
            <person name="Pangilinan J."/>
            <person name="Andreopoulos W."/>
            <person name="Hayes R.D."/>
            <person name="Ng V."/>
            <person name="Grigoriev I.V."/>
            <person name="Jackson S.A."/>
            <person name="Sutton T.D.S."/>
            <person name="Dobson A.D.W."/>
            <person name="Rama T."/>
        </authorList>
    </citation>
    <scope>NUCLEOTIDE SEQUENCE</scope>
    <source>
        <strain evidence="2">TRa018bII</strain>
    </source>
</reference>
<dbReference type="CDD" id="cd18186">
    <property type="entry name" value="BTB_POZ_ZBTB_KLHL-like"/>
    <property type="match status" value="1"/>
</dbReference>
<comment type="caution">
    <text evidence="2">The sequence shown here is derived from an EMBL/GenBank/DDBJ whole genome shotgun (WGS) entry which is preliminary data.</text>
</comment>
<dbReference type="Gene3D" id="3.30.710.10">
    <property type="entry name" value="Potassium Channel Kv1.1, Chain A"/>
    <property type="match status" value="1"/>
</dbReference>
<dbReference type="SUPFAM" id="SSF54695">
    <property type="entry name" value="POZ domain"/>
    <property type="match status" value="1"/>
</dbReference>
<dbReference type="Proteomes" id="UP000824998">
    <property type="component" value="Unassembled WGS sequence"/>
</dbReference>
<proteinExistence type="predicted"/>
<evidence type="ECO:0000313" key="2">
    <source>
        <dbReference type="EMBL" id="KAG9233113.1"/>
    </source>
</evidence>
<dbReference type="InterPro" id="IPR011333">
    <property type="entry name" value="SKP1/BTB/POZ_sf"/>
</dbReference>
<dbReference type="PROSITE" id="PS50097">
    <property type="entry name" value="BTB"/>
    <property type="match status" value="1"/>
</dbReference>
<feature type="domain" description="BTB" evidence="1">
    <location>
        <begin position="29"/>
        <end position="103"/>
    </location>
</feature>
<dbReference type="AlphaFoldDB" id="A0A9P8C402"/>
<name>A0A9P8C402_9HELO</name>
<gene>
    <name evidence="2" type="ORF">BJ875DRAFT_485449</name>
</gene>
<evidence type="ECO:0000313" key="3">
    <source>
        <dbReference type="Proteomes" id="UP000824998"/>
    </source>
</evidence>
<protein>
    <recommendedName>
        <fullName evidence="1">BTB domain-containing protein</fullName>
    </recommendedName>
</protein>
<dbReference type="EMBL" id="MU251515">
    <property type="protein sequence ID" value="KAG9233113.1"/>
    <property type="molecule type" value="Genomic_DNA"/>
</dbReference>
<accession>A0A9P8C402</accession>
<dbReference type="OrthoDB" id="194443at2759"/>